<feature type="compositionally biased region" description="Acidic residues" evidence="4">
    <location>
        <begin position="9"/>
        <end position="19"/>
    </location>
</feature>
<comment type="caution">
    <text evidence="6">The sequence shown here is derived from an EMBL/GenBank/DDBJ whole genome shotgun (WGS) entry which is preliminary data.</text>
</comment>
<dbReference type="PROSITE" id="PS00678">
    <property type="entry name" value="WD_REPEATS_1"/>
    <property type="match status" value="2"/>
</dbReference>
<dbReference type="Pfam" id="PF12937">
    <property type="entry name" value="F-box-like"/>
    <property type="match status" value="1"/>
</dbReference>
<dbReference type="Proteomes" id="UP000770717">
    <property type="component" value="Unassembled WGS sequence"/>
</dbReference>
<dbReference type="PROSITE" id="PS50294">
    <property type="entry name" value="WD_REPEATS_REGION"/>
    <property type="match status" value="1"/>
</dbReference>
<dbReference type="PANTHER" id="PTHR19855:SF34">
    <property type="entry name" value="F-BOX_WD REPEAT-CONTAINING PROTEIN 9"/>
    <property type="match status" value="1"/>
</dbReference>
<dbReference type="InterPro" id="IPR036322">
    <property type="entry name" value="WD40_repeat_dom_sf"/>
</dbReference>
<dbReference type="SUPFAM" id="SSF50978">
    <property type="entry name" value="WD40 repeat-like"/>
    <property type="match status" value="1"/>
</dbReference>
<dbReference type="PROSITE" id="PS50082">
    <property type="entry name" value="WD_REPEATS_2"/>
    <property type="match status" value="1"/>
</dbReference>
<keyword evidence="2" id="KW-0677">Repeat</keyword>
<protein>
    <recommendedName>
        <fullName evidence="5">F-box domain-containing protein</fullName>
    </recommendedName>
</protein>
<keyword evidence="7" id="KW-1185">Reference proteome</keyword>
<proteinExistence type="predicted"/>
<dbReference type="PRINTS" id="PR00320">
    <property type="entry name" value="GPROTEINBRPT"/>
</dbReference>
<evidence type="ECO:0000256" key="3">
    <source>
        <dbReference type="PROSITE-ProRule" id="PRU00221"/>
    </source>
</evidence>
<gene>
    <name evidence="6" type="ORF">GDO78_018305</name>
</gene>
<keyword evidence="1 3" id="KW-0853">WD repeat</keyword>
<dbReference type="OrthoDB" id="71437at2759"/>
<dbReference type="Gene3D" id="1.20.1280.50">
    <property type="match status" value="1"/>
</dbReference>
<evidence type="ECO:0000256" key="2">
    <source>
        <dbReference type="ARBA" id="ARBA00022737"/>
    </source>
</evidence>
<dbReference type="SMART" id="SM00320">
    <property type="entry name" value="WD40"/>
    <property type="match status" value="6"/>
</dbReference>
<dbReference type="InterPro" id="IPR001680">
    <property type="entry name" value="WD40_rpt"/>
</dbReference>
<evidence type="ECO:0000313" key="6">
    <source>
        <dbReference type="EMBL" id="KAG9472647.1"/>
    </source>
</evidence>
<dbReference type="SUPFAM" id="SSF81383">
    <property type="entry name" value="F-box domain"/>
    <property type="match status" value="1"/>
</dbReference>
<dbReference type="InterPro" id="IPR001810">
    <property type="entry name" value="F-box_dom"/>
</dbReference>
<reference evidence="6" key="1">
    <citation type="thesis" date="2020" institute="ProQuest LLC" country="789 East Eisenhower Parkway, Ann Arbor, MI, USA">
        <title>Comparative Genomics and Chromosome Evolution.</title>
        <authorList>
            <person name="Mudd A.B."/>
        </authorList>
    </citation>
    <scope>NUCLEOTIDE SEQUENCE</scope>
    <source>
        <strain evidence="6">HN-11 Male</strain>
        <tissue evidence="6">Kidney and liver</tissue>
    </source>
</reference>
<dbReference type="Pfam" id="PF00400">
    <property type="entry name" value="WD40"/>
    <property type="match status" value="3"/>
</dbReference>
<dbReference type="PROSITE" id="PS50181">
    <property type="entry name" value="FBOX"/>
    <property type="match status" value="1"/>
</dbReference>
<feature type="region of interest" description="Disordered" evidence="4">
    <location>
        <begin position="35"/>
        <end position="55"/>
    </location>
</feature>
<dbReference type="EMBL" id="WNTK01000043">
    <property type="protein sequence ID" value="KAG9472647.1"/>
    <property type="molecule type" value="Genomic_DNA"/>
</dbReference>
<feature type="repeat" description="WD" evidence="3">
    <location>
        <begin position="169"/>
        <end position="204"/>
    </location>
</feature>
<dbReference type="SMART" id="SM00256">
    <property type="entry name" value="FBOX"/>
    <property type="match status" value="1"/>
</dbReference>
<dbReference type="AlphaFoldDB" id="A0A8J6ENK2"/>
<dbReference type="InterPro" id="IPR019775">
    <property type="entry name" value="WD40_repeat_CS"/>
</dbReference>
<dbReference type="PANTHER" id="PTHR19855">
    <property type="entry name" value="WD40 REPEAT PROTEIN 12, 37"/>
    <property type="match status" value="1"/>
</dbReference>
<evidence type="ECO:0000259" key="5">
    <source>
        <dbReference type="PROSITE" id="PS50181"/>
    </source>
</evidence>
<evidence type="ECO:0000313" key="7">
    <source>
        <dbReference type="Proteomes" id="UP000770717"/>
    </source>
</evidence>
<organism evidence="6 7">
    <name type="scientific">Eleutherodactylus coqui</name>
    <name type="common">Puerto Rican coqui</name>
    <dbReference type="NCBI Taxonomy" id="57060"/>
    <lineage>
        <taxon>Eukaryota</taxon>
        <taxon>Metazoa</taxon>
        <taxon>Chordata</taxon>
        <taxon>Craniata</taxon>
        <taxon>Vertebrata</taxon>
        <taxon>Euteleostomi</taxon>
        <taxon>Amphibia</taxon>
        <taxon>Batrachia</taxon>
        <taxon>Anura</taxon>
        <taxon>Neobatrachia</taxon>
        <taxon>Hyloidea</taxon>
        <taxon>Eleutherodactylidae</taxon>
        <taxon>Eleutherodactylinae</taxon>
        <taxon>Eleutherodactylus</taxon>
        <taxon>Eleutherodactylus</taxon>
    </lineage>
</organism>
<evidence type="ECO:0000256" key="4">
    <source>
        <dbReference type="SAM" id="MobiDB-lite"/>
    </source>
</evidence>
<dbReference type="InterPro" id="IPR036047">
    <property type="entry name" value="F-box-like_dom_sf"/>
</dbReference>
<dbReference type="InterPro" id="IPR015943">
    <property type="entry name" value="WD40/YVTN_repeat-like_dom_sf"/>
</dbReference>
<feature type="domain" description="F-box" evidence="5">
    <location>
        <begin position="77"/>
        <end position="124"/>
    </location>
</feature>
<sequence length="458" mass="50858">MATAREAESDNDSDGENSEDLERQAMDYVSRVLSTVTQQDKASRPPHTLPTDAQDDILHGGLDLKKSPVSVEDGEVTSLLLLLPLELILYILSYLDARFILNVLPLVCRTLRDIVSEEMTWRVRVQKRISCNFPVVEQENFDWTSACIELEEQLSHWSDNRTTEHFSLADGHYAPVDAVLLLQGGSICVSGSRDRNVCLWNLRNLGKEKEKVLVKPLGTHKTGTHKGWAWSLAACENRVCSGSWDSTMKIWDIEAEGQMLQDIKGRAAILCLAYLPDILVAGSFDKRVSVYDPRAASPLIKSRKIHSSPVLSLVADERHIVSGSEDRTLVVFDRRVNAVSQRIQLDNYLFCMSYEAPQLWAGDNQGLIHVYGSHGGTFQHLRCFDVGHVSQVTGIWHSAGALYTTSTDKTMKVHIPTDPPRTLVTKTHSNVVNGVSAAGLTVAAASGGQTVEIWRFHD</sequence>
<dbReference type="Gene3D" id="2.130.10.10">
    <property type="entry name" value="YVTN repeat-like/Quinoprotein amine dehydrogenase"/>
    <property type="match status" value="2"/>
</dbReference>
<accession>A0A8J6ENK2</accession>
<feature type="region of interest" description="Disordered" evidence="4">
    <location>
        <begin position="1"/>
        <end position="22"/>
    </location>
</feature>
<dbReference type="InterPro" id="IPR020472">
    <property type="entry name" value="WD40_PAC1"/>
</dbReference>
<evidence type="ECO:0000256" key="1">
    <source>
        <dbReference type="ARBA" id="ARBA00022574"/>
    </source>
</evidence>
<name>A0A8J6ENK2_ELECQ</name>